<dbReference type="PANTHER" id="PTHR30146">
    <property type="entry name" value="LACI-RELATED TRANSCRIPTIONAL REPRESSOR"/>
    <property type="match status" value="1"/>
</dbReference>
<dbReference type="CDD" id="cd06267">
    <property type="entry name" value="PBP1_LacI_sugar_binding-like"/>
    <property type="match status" value="1"/>
</dbReference>
<keyword evidence="6" id="KW-1185">Reference proteome</keyword>
<dbReference type="SUPFAM" id="SSF53822">
    <property type="entry name" value="Periplasmic binding protein-like I"/>
    <property type="match status" value="1"/>
</dbReference>
<evidence type="ECO:0000256" key="1">
    <source>
        <dbReference type="ARBA" id="ARBA00023015"/>
    </source>
</evidence>
<sequence length="356" mass="40177">MQKTFTIRDIATRAGVSLGTVSRVMNNAINVDPELRERTLSVMREFHYVPLRRPRKNSRRNLAEGGRVAILFFDMQFHWEDSFPARSCAEGISEICRIYGVRPDFFTLLDCSDEKLFRHLSEFDGILVKHNFRHGDERLRRIGELAEKVPMVWFGVNGFNRRFPNVVLDNHAAGALAAEELIRRGHRVIAFISTDPDHGMFAQRAEGFREAMAARGLWRSALFFEEKFSTVSSPNPDPIPPLLGRTLGRILAYPEKVTAAVVTNDWGCVGLYRACGERGLRIPEELSIIGFDNQIPVCCSLKPPLASIENPLVDIGRTAMAELLQRIDAKHRKLTLPPSVRLLSGTLIERGSLRSL</sequence>
<dbReference type="SUPFAM" id="SSF47413">
    <property type="entry name" value="lambda repressor-like DNA-binding domains"/>
    <property type="match status" value="1"/>
</dbReference>
<organism evidence="5 6">
    <name type="scientific">Victivallis lenta</name>
    <dbReference type="NCBI Taxonomy" id="2606640"/>
    <lineage>
        <taxon>Bacteria</taxon>
        <taxon>Pseudomonadati</taxon>
        <taxon>Lentisphaerota</taxon>
        <taxon>Lentisphaeria</taxon>
        <taxon>Victivallales</taxon>
        <taxon>Victivallaceae</taxon>
        <taxon>Victivallis</taxon>
    </lineage>
</organism>
<dbReference type="RefSeq" id="WP_154419375.1">
    <property type="nucleotide sequence ID" value="NZ_VUNS01000018.1"/>
</dbReference>
<gene>
    <name evidence="5" type="ORF">FYJ85_14910</name>
</gene>
<dbReference type="AlphaFoldDB" id="A0A844G6Y5"/>
<name>A0A844G6Y5_9BACT</name>
<dbReference type="InterPro" id="IPR046335">
    <property type="entry name" value="LacI/GalR-like_sensor"/>
</dbReference>
<dbReference type="InterPro" id="IPR000843">
    <property type="entry name" value="HTH_LacI"/>
</dbReference>
<dbReference type="PANTHER" id="PTHR30146:SF109">
    <property type="entry name" value="HTH-TYPE TRANSCRIPTIONAL REGULATOR GALS"/>
    <property type="match status" value="1"/>
</dbReference>
<dbReference type="PROSITE" id="PS50932">
    <property type="entry name" value="HTH_LACI_2"/>
    <property type="match status" value="1"/>
</dbReference>
<dbReference type="Proteomes" id="UP000435649">
    <property type="component" value="Unassembled WGS sequence"/>
</dbReference>
<dbReference type="GO" id="GO:0000976">
    <property type="term" value="F:transcription cis-regulatory region binding"/>
    <property type="evidence" value="ECO:0007669"/>
    <property type="project" value="TreeGrafter"/>
</dbReference>
<protein>
    <submittedName>
        <fullName evidence="5">LacI family transcriptional regulator</fullName>
    </submittedName>
</protein>
<keyword evidence="2" id="KW-0238">DNA-binding</keyword>
<dbReference type="EMBL" id="VUNS01000018">
    <property type="protein sequence ID" value="MST98331.1"/>
    <property type="molecule type" value="Genomic_DNA"/>
</dbReference>
<dbReference type="Gene3D" id="3.40.50.2300">
    <property type="match status" value="2"/>
</dbReference>
<dbReference type="PRINTS" id="PR00036">
    <property type="entry name" value="HTHLACI"/>
</dbReference>
<evidence type="ECO:0000256" key="3">
    <source>
        <dbReference type="ARBA" id="ARBA00023163"/>
    </source>
</evidence>
<evidence type="ECO:0000313" key="5">
    <source>
        <dbReference type="EMBL" id="MST98331.1"/>
    </source>
</evidence>
<evidence type="ECO:0000259" key="4">
    <source>
        <dbReference type="PROSITE" id="PS50932"/>
    </source>
</evidence>
<dbReference type="Gene3D" id="1.10.260.40">
    <property type="entry name" value="lambda repressor-like DNA-binding domains"/>
    <property type="match status" value="1"/>
</dbReference>
<keyword evidence="3" id="KW-0804">Transcription</keyword>
<evidence type="ECO:0000313" key="6">
    <source>
        <dbReference type="Proteomes" id="UP000435649"/>
    </source>
</evidence>
<proteinExistence type="predicted"/>
<dbReference type="InterPro" id="IPR028082">
    <property type="entry name" value="Peripla_BP_I"/>
</dbReference>
<comment type="caution">
    <text evidence="5">The sequence shown here is derived from an EMBL/GenBank/DDBJ whole genome shotgun (WGS) entry which is preliminary data.</text>
</comment>
<dbReference type="PROSITE" id="PS00356">
    <property type="entry name" value="HTH_LACI_1"/>
    <property type="match status" value="1"/>
</dbReference>
<dbReference type="GO" id="GO:0003700">
    <property type="term" value="F:DNA-binding transcription factor activity"/>
    <property type="evidence" value="ECO:0007669"/>
    <property type="project" value="TreeGrafter"/>
</dbReference>
<accession>A0A844G6Y5</accession>
<feature type="domain" description="HTH lacI-type" evidence="4">
    <location>
        <begin position="5"/>
        <end position="59"/>
    </location>
</feature>
<dbReference type="InterPro" id="IPR010982">
    <property type="entry name" value="Lambda_DNA-bd_dom_sf"/>
</dbReference>
<dbReference type="Pfam" id="PF13377">
    <property type="entry name" value="Peripla_BP_3"/>
    <property type="match status" value="1"/>
</dbReference>
<dbReference type="SMART" id="SM00354">
    <property type="entry name" value="HTH_LACI"/>
    <property type="match status" value="1"/>
</dbReference>
<dbReference type="CDD" id="cd01392">
    <property type="entry name" value="HTH_LacI"/>
    <property type="match status" value="1"/>
</dbReference>
<reference evidence="5 6" key="1">
    <citation type="submission" date="2019-08" db="EMBL/GenBank/DDBJ databases">
        <title>In-depth cultivation of the pig gut microbiome towards novel bacterial diversity and tailored functional studies.</title>
        <authorList>
            <person name="Wylensek D."/>
            <person name="Hitch T.C.A."/>
            <person name="Clavel T."/>
        </authorList>
    </citation>
    <scope>NUCLEOTIDE SEQUENCE [LARGE SCALE GENOMIC DNA]</scope>
    <source>
        <strain evidence="5 6">BBE-744-WT-12</strain>
    </source>
</reference>
<keyword evidence="1" id="KW-0805">Transcription regulation</keyword>
<dbReference type="Pfam" id="PF00356">
    <property type="entry name" value="LacI"/>
    <property type="match status" value="1"/>
</dbReference>
<evidence type="ECO:0000256" key="2">
    <source>
        <dbReference type="ARBA" id="ARBA00023125"/>
    </source>
</evidence>